<dbReference type="Proteomes" id="UP001224325">
    <property type="component" value="Chromosome"/>
</dbReference>
<keyword evidence="2" id="KW-1185">Reference proteome</keyword>
<evidence type="ECO:0000313" key="2">
    <source>
        <dbReference type="Proteomes" id="UP001224325"/>
    </source>
</evidence>
<evidence type="ECO:0000313" key="1">
    <source>
        <dbReference type="EMBL" id="XBL13982.1"/>
    </source>
</evidence>
<dbReference type="RefSeq" id="WP_308991958.1">
    <property type="nucleotide sequence ID" value="NZ_CP155618.1"/>
</dbReference>
<sequence length="249" mass="27149">MAKLKSLIKIEGTLDGMTFYKGKEGYLVRTKGGVSKNRIETDPAFIRTRENGQEFSQISKSGKLLRLVLTPLISDVKDDTLIARLVKVMGQVKNADSTSTRGNRQVGIGLETLEGKNMLKGFDFNANAGLNEILLTDYLLNTATGEINIPNFIPLQQLNTPSGATHVSILSAVININFITNEKTLQASAEINVPINNTSVAINATPPSMPNGTGQTVFLFKISFYQEINGLQYALNNGSFNVLQIIEII</sequence>
<dbReference type="KEGG" id="mlil:QLS71_016880"/>
<name>A0AAU7EEW4_9FLAO</name>
<dbReference type="EMBL" id="CP155618">
    <property type="protein sequence ID" value="XBL13982.1"/>
    <property type="molecule type" value="Genomic_DNA"/>
</dbReference>
<dbReference type="AlphaFoldDB" id="A0AAU7EEW4"/>
<proteinExistence type="predicted"/>
<protein>
    <submittedName>
        <fullName evidence="1">Uncharacterized protein</fullName>
    </submittedName>
</protein>
<reference evidence="1" key="1">
    <citation type="submission" date="2024-04" db="EMBL/GenBank/DDBJ databases">
        <title>Mariniflexile litorale, isolated from the shallow sediments of the Sea of Japan.</title>
        <authorList>
            <person name="Romanenko L."/>
            <person name="Isaeva M."/>
        </authorList>
    </citation>
    <scope>NUCLEOTIDE SEQUENCE [LARGE SCALE GENOMIC DNA]</scope>
    <source>
        <strain evidence="1">KMM 9835</strain>
    </source>
</reference>
<gene>
    <name evidence="1" type="ORF">QLS71_016880</name>
</gene>
<accession>A0AAU7EEW4</accession>
<organism evidence="1 2">
    <name type="scientific">Mariniflexile litorale</name>
    <dbReference type="NCBI Taxonomy" id="3045158"/>
    <lineage>
        <taxon>Bacteria</taxon>
        <taxon>Pseudomonadati</taxon>
        <taxon>Bacteroidota</taxon>
        <taxon>Flavobacteriia</taxon>
        <taxon>Flavobacteriales</taxon>
        <taxon>Flavobacteriaceae</taxon>
        <taxon>Mariniflexile</taxon>
    </lineage>
</organism>